<protein>
    <submittedName>
        <fullName evidence="2">Uncharacterized protein</fullName>
    </submittedName>
</protein>
<keyword evidence="3" id="KW-1185">Reference proteome</keyword>
<dbReference type="EMBL" id="JBBJCI010000121">
    <property type="protein sequence ID" value="KAK7248067.1"/>
    <property type="molecule type" value="Genomic_DNA"/>
</dbReference>
<reference evidence="2 3" key="1">
    <citation type="submission" date="2024-03" db="EMBL/GenBank/DDBJ databases">
        <title>Aureococcus anophagefferens CCMP1851 and Kratosvirus quantuckense: Draft genome of a second virus-susceptible host strain in the model system.</title>
        <authorList>
            <person name="Chase E."/>
            <person name="Truchon A.R."/>
            <person name="Schepens W."/>
            <person name="Wilhelm S.W."/>
        </authorList>
    </citation>
    <scope>NUCLEOTIDE SEQUENCE [LARGE SCALE GENOMIC DNA]</scope>
    <source>
        <strain evidence="2 3">CCMP1851</strain>
    </source>
</reference>
<gene>
    <name evidence="2" type="ORF">SO694_0008717</name>
</gene>
<name>A0ABR1G418_AURAN</name>
<feature type="region of interest" description="Disordered" evidence="1">
    <location>
        <begin position="144"/>
        <end position="168"/>
    </location>
</feature>
<evidence type="ECO:0000313" key="2">
    <source>
        <dbReference type="EMBL" id="KAK7248067.1"/>
    </source>
</evidence>
<accession>A0ABR1G418</accession>
<proteinExistence type="predicted"/>
<sequence>MWVYLEADSATCNTETFGQGDPAGGYSKWCRCVGGEPTLRPSTQAPSHVPTILAPTASAPPTVSPPPSGLPTTAAPSAFSFWDCDSDPNCCAEQGGSCACDGDWASYGTNGNSWAGAPDPMWTTMHILDLKDADGAVECSTDFFGRRPGGATRSGEPRRRVLSSDVGGDARRAQVPLRGRPADGAAGAGLLLPLLRGRRRRVHGHRRARAAPTFAYSADDCTAAQGYALDIVTRTCKPDVAVKDAAAATRGPTATRTTRARFCDSMTCIPQGFEQECTGAARRPEFRETPTERPLLRRLYRSDMWDTSNSVVGQSDQYADLAQTTREYYGLTMYTRILRVMEKDIGEPVSSTASDMAQFGYLGQWVAPLARTKFDIAGGSHATAMASIEGGVYNNNNLGYSRLPKYLAGGSLYAYTPVSDVGRGWGFQEMGIACKRGSGDEHEDDGGVFLGAGWVVLPIFPGGKIRNRTTLFGNEDFGLTTWTHVIDTAQFSGPLLAYAPQFWMRRLEEWCNQNEAYYAGEYDSLPRRHLPARVFAYAGESDDELEALFANFDTRFNGSYHMNTYGAYFDLGLTSLVYEDAMYIDIENGVSSDEYYEDVGTGDDLDPVETNIFYEWEGAEDRLWTRYYKATYTPGRKARANQPGENQTYYAAEPIDESEAPESLRDAEYTLPLWGRANYANHAAPGERDLRLRRHDKQTRLERDGSLVLEILASMQKRVELMHEYWQEKDFIKKATKVNHKVELDYRMIIDIPDNIPDYGWVPISLRGDLRGQHRLRTRELGRLPTQHLVIARDDDVAAVRVLSSRAFLYASHDDGPHRRWRSARFRSRTVAVLADAGVDAHALVAAGVAATQWSEARFP</sequence>
<comment type="caution">
    <text evidence="2">The sequence shown here is derived from an EMBL/GenBank/DDBJ whole genome shotgun (WGS) entry which is preliminary data.</text>
</comment>
<organism evidence="2 3">
    <name type="scientific">Aureococcus anophagefferens</name>
    <name type="common">Harmful bloom alga</name>
    <dbReference type="NCBI Taxonomy" id="44056"/>
    <lineage>
        <taxon>Eukaryota</taxon>
        <taxon>Sar</taxon>
        <taxon>Stramenopiles</taxon>
        <taxon>Ochrophyta</taxon>
        <taxon>Pelagophyceae</taxon>
        <taxon>Pelagomonadales</taxon>
        <taxon>Pelagomonadaceae</taxon>
        <taxon>Aureococcus</taxon>
    </lineage>
</organism>
<dbReference type="Proteomes" id="UP001363151">
    <property type="component" value="Unassembled WGS sequence"/>
</dbReference>
<evidence type="ECO:0000313" key="3">
    <source>
        <dbReference type="Proteomes" id="UP001363151"/>
    </source>
</evidence>
<evidence type="ECO:0000256" key="1">
    <source>
        <dbReference type="SAM" id="MobiDB-lite"/>
    </source>
</evidence>